<name>A0A098PWS3_9XANT</name>
<reference evidence="1 2" key="1">
    <citation type="submission" date="2014-09" db="EMBL/GenBank/DDBJ databases">
        <title>A draft genome sequence for Xanthomonas axonopodis pv. vasculorum NCPPB 900.</title>
        <authorList>
            <person name="Harrison J."/>
            <person name="Studholme D.J."/>
        </authorList>
    </citation>
    <scope>NUCLEOTIDE SEQUENCE [LARGE SCALE GENOMIC DNA]</scope>
    <source>
        <strain evidence="1 2">NCPPB 900</strain>
    </source>
</reference>
<evidence type="ECO:0000313" key="2">
    <source>
        <dbReference type="Proteomes" id="UP000028012"/>
    </source>
</evidence>
<dbReference type="Proteomes" id="UP000028012">
    <property type="component" value="Unassembled WGS sequence"/>
</dbReference>
<protein>
    <submittedName>
        <fullName evidence="1">Uncharacterized protein</fullName>
    </submittedName>
</protein>
<dbReference type="HOGENOM" id="CLU_2959753_0_0_6"/>
<comment type="caution">
    <text evidence="1">The sequence shown here is derived from an EMBL/GenBank/DDBJ whole genome shotgun (WGS) entry which is preliminary data.</text>
</comment>
<evidence type="ECO:0000313" key="1">
    <source>
        <dbReference type="EMBL" id="KGE51186.1"/>
    </source>
</evidence>
<proteinExistence type="predicted"/>
<dbReference type="AlphaFoldDB" id="A0A098PWS3"/>
<organism evidence="1 2">
    <name type="scientific">Xanthomonas axonopodis pv. vasculorum</name>
    <dbReference type="NCBI Taxonomy" id="325777"/>
    <lineage>
        <taxon>Bacteria</taxon>
        <taxon>Pseudomonadati</taxon>
        <taxon>Pseudomonadota</taxon>
        <taxon>Gammaproteobacteria</taxon>
        <taxon>Lysobacterales</taxon>
        <taxon>Lysobacteraceae</taxon>
        <taxon>Xanthomonas</taxon>
    </lineage>
</organism>
<gene>
    <name evidence="1" type="ORF">GW15_0215840</name>
</gene>
<accession>A0A098PWS3</accession>
<sequence>MIARAGAEYDNGRIRDGCGRVECLLRCDASGAPVHRCEVMTRGSAPGRIAGALPLRNVA</sequence>
<dbReference type="EMBL" id="JPHD02000109">
    <property type="protein sequence ID" value="KGE51186.1"/>
    <property type="molecule type" value="Genomic_DNA"/>
</dbReference>